<accession>A0AAV9WSN1</accession>
<dbReference type="EMBL" id="JAVHJO010000017">
    <property type="protein sequence ID" value="KAK6525149.1"/>
    <property type="molecule type" value="Genomic_DNA"/>
</dbReference>
<name>A0AAV9WSN1_9PEZI</name>
<comment type="caution">
    <text evidence="1">The sequence shown here is derived from an EMBL/GenBank/DDBJ whole genome shotgun (WGS) entry which is preliminary data.</text>
</comment>
<reference evidence="1 2" key="1">
    <citation type="submission" date="2019-10" db="EMBL/GenBank/DDBJ databases">
        <authorList>
            <person name="Palmer J.M."/>
        </authorList>
    </citation>
    <scope>NUCLEOTIDE SEQUENCE [LARGE SCALE GENOMIC DNA]</scope>
    <source>
        <strain evidence="1 2">TWF694</strain>
    </source>
</reference>
<sequence length="166" mass="19326">MASSLLPLLRNQRSRWFGGLNNTNTKTDQIPTRPIRGLCTFLNRKNVAPIIIKEFKKASMNFTPSGTQFIKAAYNYKRLRAYRLSADSRLLLENLEKQWKVFPGRIDSLQRLFNCPGVNAIQNQHLWQWLQHLFIGGFLAREDVEHLPDPKPNLKYLHLHKFLGVV</sequence>
<gene>
    <name evidence="1" type="ORF">TWF694_005295</name>
</gene>
<keyword evidence="2" id="KW-1185">Reference proteome</keyword>
<protein>
    <recommendedName>
        <fullName evidence="3">LAGLIDADG endonuclease</fullName>
    </recommendedName>
</protein>
<evidence type="ECO:0000313" key="2">
    <source>
        <dbReference type="Proteomes" id="UP001365542"/>
    </source>
</evidence>
<dbReference type="AlphaFoldDB" id="A0AAV9WSN1"/>
<organism evidence="1 2">
    <name type="scientific">Orbilia ellipsospora</name>
    <dbReference type="NCBI Taxonomy" id="2528407"/>
    <lineage>
        <taxon>Eukaryota</taxon>
        <taxon>Fungi</taxon>
        <taxon>Dikarya</taxon>
        <taxon>Ascomycota</taxon>
        <taxon>Pezizomycotina</taxon>
        <taxon>Orbiliomycetes</taxon>
        <taxon>Orbiliales</taxon>
        <taxon>Orbiliaceae</taxon>
        <taxon>Orbilia</taxon>
    </lineage>
</organism>
<dbReference type="Proteomes" id="UP001365542">
    <property type="component" value="Unassembled WGS sequence"/>
</dbReference>
<evidence type="ECO:0000313" key="1">
    <source>
        <dbReference type="EMBL" id="KAK6525149.1"/>
    </source>
</evidence>
<proteinExistence type="predicted"/>
<evidence type="ECO:0008006" key="3">
    <source>
        <dbReference type="Google" id="ProtNLM"/>
    </source>
</evidence>